<evidence type="ECO:0000313" key="3">
    <source>
        <dbReference type="Proteomes" id="UP000028582"/>
    </source>
</evidence>
<evidence type="ECO:0000256" key="1">
    <source>
        <dbReference type="SAM" id="MobiDB-lite"/>
    </source>
</evidence>
<sequence>MSPASSPSSSSSSEGNKSPKRASTSPLLVAMEPKTAGTASPGEVWVTGELDSVETA</sequence>
<evidence type="ECO:0000313" key="2">
    <source>
        <dbReference type="EMBL" id="ETO81361.1"/>
    </source>
</evidence>
<gene>
    <name evidence="2" type="ORF">F444_04317</name>
</gene>
<name>A0A081AR50_PHYNI</name>
<dbReference type="Proteomes" id="UP000028582">
    <property type="component" value="Unassembled WGS sequence"/>
</dbReference>
<dbReference type="AlphaFoldDB" id="A0A081AR50"/>
<comment type="caution">
    <text evidence="2">The sequence shown here is derived from an EMBL/GenBank/DDBJ whole genome shotgun (WGS) entry which is preliminary data.</text>
</comment>
<dbReference type="EMBL" id="ANJA01000866">
    <property type="protein sequence ID" value="ETO81361.1"/>
    <property type="molecule type" value="Genomic_DNA"/>
</dbReference>
<protein>
    <submittedName>
        <fullName evidence="2">Uncharacterized protein</fullName>
    </submittedName>
</protein>
<accession>A0A081AR50</accession>
<organism evidence="2 3">
    <name type="scientific">Phytophthora nicotianae P1976</name>
    <dbReference type="NCBI Taxonomy" id="1317066"/>
    <lineage>
        <taxon>Eukaryota</taxon>
        <taxon>Sar</taxon>
        <taxon>Stramenopiles</taxon>
        <taxon>Oomycota</taxon>
        <taxon>Peronosporomycetes</taxon>
        <taxon>Peronosporales</taxon>
        <taxon>Peronosporaceae</taxon>
        <taxon>Phytophthora</taxon>
    </lineage>
</organism>
<reference evidence="2 3" key="1">
    <citation type="submission" date="2013-11" db="EMBL/GenBank/DDBJ databases">
        <title>The Genome Sequence of Phytophthora parasitica P1976.</title>
        <authorList>
            <consortium name="The Broad Institute Genomics Platform"/>
            <person name="Russ C."/>
            <person name="Tyler B."/>
            <person name="Panabieres F."/>
            <person name="Shan W."/>
            <person name="Tripathy S."/>
            <person name="Grunwald N."/>
            <person name="Machado M."/>
            <person name="Johnson C.S."/>
            <person name="Walker B."/>
            <person name="Young S."/>
            <person name="Zeng Q."/>
            <person name="Gargeya S."/>
            <person name="Fitzgerald M."/>
            <person name="Haas B."/>
            <person name="Abouelleil A."/>
            <person name="Allen A.W."/>
            <person name="Alvarado L."/>
            <person name="Arachchi H.M."/>
            <person name="Berlin A.M."/>
            <person name="Chapman S.B."/>
            <person name="Gainer-Dewar J."/>
            <person name="Goldberg J."/>
            <person name="Griggs A."/>
            <person name="Gujja S."/>
            <person name="Hansen M."/>
            <person name="Howarth C."/>
            <person name="Imamovic A."/>
            <person name="Ireland A."/>
            <person name="Larimer J."/>
            <person name="McCowan C."/>
            <person name="Murphy C."/>
            <person name="Pearson M."/>
            <person name="Poon T.W."/>
            <person name="Priest M."/>
            <person name="Roberts A."/>
            <person name="Saif S."/>
            <person name="Shea T."/>
            <person name="Sisk P."/>
            <person name="Sykes S."/>
            <person name="Wortman J."/>
            <person name="Nusbaum C."/>
            <person name="Birren B."/>
        </authorList>
    </citation>
    <scope>NUCLEOTIDE SEQUENCE [LARGE SCALE GENOMIC DNA]</scope>
    <source>
        <strain evidence="2 3">P1976</strain>
    </source>
</reference>
<proteinExistence type="predicted"/>
<feature type="compositionally biased region" description="Low complexity" evidence="1">
    <location>
        <begin position="1"/>
        <end position="13"/>
    </location>
</feature>
<feature type="region of interest" description="Disordered" evidence="1">
    <location>
        <begin position="1"/>
        <end position="56"/>
    </location>
</feature>